<reference evidence="4 5" key="1">
    <citation type="submission" date="2021-03" db="EMBL/GenBank/DDBJ databases">
        <title>Sequencing the genomes of 1000 actinobacteria strains.</title>
        <authorList>
            <person name="Klenk H.-P."/>
        </authorList>
    </citation>
    <scope>NUCLEOTIDE SEQUENCE [LARGE SCALE GENOMIC DNA]</scope>
    <source>
        <strain evidence="4 5">DSM 45256</strain>
    </source>
</reference>
<dbReference type="InterPro" id="IPR019546">
    <property type="entry name" value="TAT_signal_bac_arc"/>
</dbReference>
<evidence type="ECO:0000313" key="5">
    <source>
        <dbReference type="Proteomes" id="UP001519295"/>
    </source>
</evidence>
<dbReference type="PANTHER" id="PTHR19372:SF7">
    <property type="entry name" value="SULFITE OXIDASE, MITOCHONDRIAL"/>
    <property type="match status" value="1"/>
</dbReference>
<dbReference type="RefSeq" id="WP_210025526.1">
    <property type="nucleotide sequence ID" value="NZ_JAGINU010000001.1"/>
</dbReference>
<feature type="transmembrane region" description="Helical" evidence="2">
    <location>
        <begin position="128"/>
        <end position="145"/>
    </location>
</feature>
<dbReference type="EMBL" id="JAGINU010000001">
    <property type="protein sequence ID" value="MBP2365650.1"/>
    <property type="molecule type" value="Genomic_DNA"/>
</dbReference>
<evidence type="ECO:0000256" key="1">
    <source>
        <dbReference type="SAM" id="MobiDB-lite"/>
    </source>
</evidence>
<evidence type="ECO:0000256" key="2">
    <source>
        <dbReference type="SAM" id="Phobius"/>
    </source>
</evidence>
<sequence length="534" mass="53853">MTAGAVRRDRPGPARGGLAALAATALGVGAGQLVALPVSPPAGPVTAVAGQVVALTPPALAEAATVGAGLGSRHTVVAGVLVVLALAAAGLGALSRSSRRPGTWGLAALGLVGAVAAATAPGAGQLDVLPAAISLAVTVTTFHGLHRLASRIPPFTPEGTLPDGRPARESLTRRRFLRASAAAGAGGLVAGAGAAWIAPRLPSARIGPARDALTARLTTLAAAGRVAPAAGLPPGAAFPGGTAFATPVADFYRIDTALRVPAVDPASWRLRVHGMVGRELDLGLDDLLARPLVERWVTMACVSNEVGGGLVSTTRFTGVELAPLLAEAVPDRAADQVLSTSTDGWTAGSPASVVLDPARGALLAVAMDGVALPPEHGFPVRIVVPGLYGYVSATKWVTGIELTTFAARADYWRVRGWAPPGPMETASRIDAPSSYAQVPAGRVVVTGTAWAVPRGISRVEVGVGDGPWVAAELAPVPAGGATWRMWRAELDLAPGRYTLRCRATDGDGVPQVAERRSPLPGAATGLPTRSVVVA</sequence>
<dbReference type="Pfam" id="PF00174">
    <property type="entry name" value="Oxidored_molyb"/>
    <property type="match status" value="1"/>
</dbReference>
<feature type="transmembrane region" description="Helical" evidence="2">
    <location>
        <begin position="103"/>
        <end position="122"/>
    </location>
</feature>
<keyword evidence="2" id="KW-0472">Membrane</keyword>
<organism evidence="4 5">
    <name type="scientific">Pseudonocardia parietis</name>
    <dbReference type="NCBI Taxonomy" id="570936"/>
    <lineage>
        <taxon>Bacteria</taxon>
        <taxon>Bacillati</taxon>
        <taxon>Actinomycetota</taxon>
        <taxon>Actinomycetes</taxon>
        <taxon>Pseudonocardiales</taxon>
        <taxon>Pseudonocardiaceae</taxon>
        <taxon>Pseudonocardia</taxon>
    </lineage>
</organism>
<name>A0ABS4VP13_9PSEU</name>
<dbReference type="InterPro" id="IPR000572">
    <property type="entry name" value="OxRdtase_Mopterin-bd_dom"/>
</dbReference>
<dbReference type="InterPro" id="IPR008335">
    <property type="entry name" value="Mopterin_OxRdtase_euk"/>
</dbReference>
<dbReference type="InterPro" id="IPR014756">
    <property type="entry name" value="Ig_E-set"/>
</dbReference>
<keyword evidence="5" id="KW-1185">Reference proteome</keyword>
<gene>
    <name evidence="4" type="ORF">JOF36_001346</name>
</gene>
<dbReference type="InterPro" id="IPR036374">
    <property type="entry name" value="OxRdtase_Mopterin-bd_sf"/>
</dbReference>
<dbReference type="SUPFAM" id="SSF81296">
    <property type="entry name" value="E set domains"/>
    <property type="match status" value="1"/>
</dbReference>
<dbReference type="Gene3D" id="3.90.420.10">
    <property type="entry name" value="Oxidoreductase, molybdopterin-binding domain"/>
    <property type="match status" value="1"/>
</dbReference>
<keyword evidence="2" id="KW-1133">Transmembrane helix</keyword>
<dbReference type="PANTHER" id="PTHR19372">
    <property type="entry name" value="SULFITE REDUCTASE"/>
    <property type="match status" value="1"/>
</dbReference>
<dbReference type="Gene3D" id="2.60.40.650">
    <property type="match status" value="1"/>
</dbReference>
<accession>A0ABS4VP13</accession>
<dbReference type="Proteomes" id="UP001519295">
    <property type="component" value="Unassembled WGS sequence"/>
</dbReference>
<feature type="transmembrane region" description="Helical" evidence="2">
    <location>
        <begin position="71"/>
        <end position="91"/>
    </location>
</feature>
<evidence type="ECO:0000313" key="4">
    <source>
        <dbReference type="EMBL" id="MBP2365650.1"/>
    </source>
</evidence>
<dbReference type="PRINTS" id="PR00407">
    <property type="entry name" value="EUMOPTERIN"/>
</dbReference>
<protein>
    <submittedName>
        <fullName evidence="4">DMSO/TMAO reductase YedYZ molybdopterin-dependent catalytic subunit</fullName>
    </submittedName>
</protein>
<feature type="region of interest" description="Disordered" evidence="1">
    <location>
        <begin position="505"/>
        <end position="534"/>
    </location>
</feature>
<evidence type="ECO:0000259" key="3">
    <source>
        <dbReference type="Pfam" id="PF00174"/>
    </source>
</evidence>
<feature type="domain" description="Oxidoreductase molybdopterin-binding" evidence="3">
    <location>
        <begin position="258"/>
        <end position="407"/>
    </location>
</feature>
<dbReference type="SUPFAM" id="SSF56524">
    <property type="entry name" value="Oxidoreductase molybdopterin-binding domain"/>
    <property type="match status" value="1"/>
</dbReference>
<keyword evidence="2" id="KW-0812">Transmembrane</keyword>
<proteinExistence type="predicted"/>
<feature type="transmembrane region" description="Helical" evidence="2">
    <location>
        <begin position="176"/>
        <end position="198"/>
    </location>
</feature>
<comment type="caution">
    <text evidence="4">The sequence shown here is derived from an EMBL/GenBank/DDBJ whole genome shotgun (WGS) entry which is preliminary data.</text>
</comment>
<dbReference type="NCBIfam" id="TIGR01409">
    <property type="entry name" value="TAT_signal_seq"/>
    <property type="match status" value="1"/>
</dbReference>